<gene>
    <name evidence="1" type="ORF">GCM10020369_35400</name>
</gene>
<protein>
    <recommendedName>
        <fullName evidence="3">Tetratricopeptide repeat protein</fullName>
    </recommendedName>
</protein>
<name>A0ABP6SZ97_9ACTN</name>
<accession>A0ABP6SZ97</accession>
<evidence type="ECO:0000313" key="2">
    <source>
        <dbReference type="Proteomes" id="UP001501676"/>
    </source>
</evidence>
<comment type="caution">
    <text evidence="1">The sequence shown here is derived from an EMBL/GenBank/DDBJ whole genome shotgun (WGS) entry which is preliminary data.</text>
</comment>
<dbReference type="RefSeq" id="WP_345729224.1">
    <property type="nucleotide sequence ID" value="NZ_BAAAYN010000023.1"/>
</dbReference>
<keyword evidence="2" id="KW-1185">Reference proteome</keyword>
<dbReference type="Proteomes" id="UP001501676">
    <property type="component" value="Unassembled WGS sequence"/>
</dbReference>
<evidence type="ECO:0000313" key="1">
    <source>
        <dbReference type="EMBL" id="GAA3388595.1"/>
    </source>
</evidence>
<dbReference type="EMBL" id="BAAAYN010000023">
    <property type="protein sequence ID" value="GAA3388595.1"/>
    <property type="molecule type" value="Genomic_DNA"/>
</dbReference>
<evidence type="ECO:0008006" key="3">
    <source>
        <dbReference type="Google" id="ProtNLM"/>
    </source>
</evidence>
<reference evidence="2" key="1">
    <citation type="journal article" date="2019" name="Int. J. Syst. Evol. Microbiol.">
        <title>The Global Catalogue of Microorganisms (GCM) 10K type strain sequencing project: providing services to taxonomists for standard genome sequencing and annotation.</title>
        <authorList>
            <consortium name="The Broad Institute Genomics Platform"/>
            <consortium name="The Broad Institute Genome Sequencing Center for Infectious Disease"/>
            <person name="Wu L."/>
            <person name="Ma J."/>
        </authorList>
    </citation>
    <scope>NUCLEOTIDE SEQUENCE [LARGE SCALE GENOMIC DNA]</scope>
    <source>
        <strain evidence="2">JCM 9458</strain>
    </source>
</reference>
<sequence length="310" mass="33471">MGTVDDLLALARQAGAQRDFSEQYRWSVEAMRVSRVLVARQPDDRQPLGLLARGLYHHAYRALQDGRTSVAQDALTEAARHYTALVAAEPEVYAVEACDVRLREALVWYAREDFVAAARVAEEAAAVYEAVSHGDPIARDLGVLRAYAMAGRAWLYEGHPAEAMAAFDEVLFVLEGWLENEEVEPDDLDWFAAAPADFRRSAPELLGAAVAGAELHDAAGELSLANAAAAIAAQIVRGLASTGNESAARRAEPILARAQEISSRLEQAALAEGLTPTLFTGGLAAVRGPWRPVDVEWIIGSAGWRESVIE</sequence>
<organism evidence="1 2">
    <name type="scientific">Cryptosporangium minutisporangium</name>
    <dbReference type="NCBI Taxonomy" id="113569"/>
    <lineage>
        <taxon>Bacteria</taxon>
        <taxon>Bacillati</taxon>
        <taxon>Actinomycetota</taxon>
        <taxon>Actinomycetes</taxon>
        <taxon>Cryptosporangiales</taxon>
        <taxon>Cryptosporangiaceae</taxon>
        <taxon>Cryptosporangium</taxon>
    </lineage>
</organism>
<proteinExistence type="predicted"/>